<comment type="subcellular location">
    <subcellularLocation>
        <location evidence="1">Membrane</location>
        <topology evidence="1">Multi-pass membrane protein</topology>
    </subcellularLocation>
</comment>
<name>A0A9N9SQG4_DIABA</name>
<feature type="transmembrane region" description="Helical" evidence="5">
    <location>
        <begin position="76"/>
        <end position="96"/>
    </location>
</feature>
<evidence type="ECO:0000256" key="3">
    <source>
        <dbReference type="ARBA" id="ARBA00022989"/>
    </source>
</evidence>
<feature type="transmembrane region" description="Helical" evidence="5">
    <location>
        <begin position="39"/>
        <end position="56"/>
    </location>
</feature>
<keyword evidence="7" id="KW-1185">Reference proteome</keyword>
<feature type="transmembrane region" description="Helical" evidence="5">
    <location>
        <begin position="12"/>
        <end position="27"/>
    </location>
</feature>
<dbReference type="GO" id="GO:0015171">
    <property type="term" value="F:amino acid transmembrane transporter activity"/>
    <property type="evidence" value="ECO:0007669"/>
    <property type="project" value="TreeGrafter"/>
</dbReference>
<accession>A0A9N9SQG4</accession>
<gene>
    <name evidence="6" type="ORF">DIABBA_LOCUS1235</name>
</gene>
<dbReference type="PANTHER" id="PTHR43243">
    <property type="entry name" value="INNER MEMBRANE TRANSPORTER YGJI-RELATED"/>
    <property type="match status" value="1"/>
</dbReference>
<evidence type="ECO:0000256" key="4">
    <source>
        <dbReference type="ARBA" id="ARBA00023136"/>
    </source>
</evidence>
<dbReference type="OrthoDB" id="3900342at2759"/>
<keyword evidence="2 5" id="KW-0812">Transmembrane</keyword>
<protein>
    <recommendedName>
        <fullName evidence="8">Cationic amino acid transporter</fullName>
    </recommendedName>
</protein>
<feature type="transmembrane region" description="Helical" evidence="5">
    <location>
        <begin position="151"/>
        <end position="169"/>
    </location>
</feature>
<sequence length="242" mass="26163">MDAGGRDPDFLAFVITLLMMLLLAAGVKKSLIFNNILNVINLAVWVFVMTAGLFYVNTDNWTKHKGFLPKGWSGVFTGAATCFYAFIGFDIIATTGEEAATPKKSIPLAIVSSLAIILIAYVTSSMMITLIVPYTEVDEDSALVEMFGQVGAYKCKYIVAVGALAGLTVSMFGSMFPMPRIIYAMAQDGLIFRIFSQVWPSTGTPALATFISGLTAAIAALFIRLEILVEMMSIGKKLCLTF</sequence>
<dbReference type="Proteomes" id="UP001153709">
    <property type="component" value="Chromosome 1"/>
</dbReference>
<feature type="transmembrane region" description="Helical" evidence="5">
    <location>
        <begin position="108"/>
        <end position="131"/>
    </location>
</feature>
<dbReference type="Gene3D" id="1.20.1740.10">
    <property type="entry name" value="Amino acid/polyamine transporter I"/>
    <property type="match status" value="1"/>
</dbReference>
<dbReference type="EMBL" id="OU898276">
    <property type="protein sequence ID" value="CAG9827212.1"/>
    <property type="molecule type" value="Genomic_DNA"/>
</dbReference>
<reference evidence="6" key="1">
    <citation type="submission" date="2022-01" db="EMBL/GenBank/DDBJ databases">
        <authorList>
            <person name="King R."/>
        </authorList>
    </citation>
    <scope>NUCLEOTIDE SEQUENCE</scope>
</reference>
<organism evidence="6 7">
    <name type="scientific">Diabrotica balteata</name>
    <name type="common">Banded cucumber beetle</name>
    <dbReference type="NCBI Taxonomy" id="107213"/>
    <lineage>
        <taxon>Eukaryota</taxon>
        <taxon>Metazoa</taxon>
        <taxon>Ecdysozoa</taxon>
        <taxon>Arthropoda</taxon>
        <taxon>Hexapoda</taxon>
        <taxon>Insecta</taxon>
        <taxon>Pterygota</taxon>
        <taxon>Neoptera</taxon>
        <taxon>Endopterygota</taxon>
        <taxon>Coleoptera</taxon>
        <taxon>Polyphaga</taxon>
        <taxon>Cucujiformia</taxon>
        <taxon>Chrysomeloidea</taxon>
        <taxon>Chrysomelidae</taxon>
        <taxon>Galerucinae</taxon>
        <taxon>Diabroticina</taxon>
        <taxon>Diabroticites</taxon>
        <taxon>Diabrotica</taxon>
    </lineage>
</organism>
<keyword evidence="3 5" id="KW-1133">Transmembrane helix</keyword>
<feature type="transmembrane region" description="Helical" evidence="5">
    <location>
        <begin position="206"/>
        <end position="227"/>
    </location>
</feature>
<evidence type="ECO:0000256" key="1">
    <source>
        <dbReference type="ARBA" id="ARBA00004141"/>
    </source>
</evidence>
<keyword evidence="4 5" id="KW-0472">Membrane</keyword>
<dbReference type="InterPro" id="IPR002293">
    <property type="entry name" value="AA/rel_permease1"/>
</dbReference>
<dbReference type="AlphaFoldDB" id="A0A9N9SQG4"/>
<dbReference type="Pfam" id="PF13520">
    <property type="entry name" value="AA_permease_2"/>
    <property type="match status" value="1"/>
</dbReference>
<evidence type="ECO:0008006" key="8">
    <source>
        <dbReference type="Google" id="ProtNLM"/>
    </source>
</evidence>
<evidence type="ECO:0000256" key="5">
    <source>
        <dbReference type="SAM" id="Phobius"/>
    </source>
</evidence>
<dbReference type="PANTHER" id="PTHR43243:SF17">
    <property type="entry name" value="CATIONIC AMINO ACID TRANSPORTER-RELATED"/>
    <property type="match status" value="1"/>
</dbReference>
<evidence type="ECO:0000313" key="7">
    <source>
        <dbReference type="Proteomes" id="UP001153709"/>
    </source>
</evidence>
<evidence type="ECO:0000256" key="2">
    <source>
        <dbReference type="ARBA" id="ARBA00022692"/>
    </source>
</evidence>
<evidence type="ECO:0000313" key="6">
    <source>
        <dbReference type="EMBL" id="CAG9827212.1"/>
    </source>
</evidence>
<proteinExistence type="predicted"/>
<dbReference type="GO" id="GO:0005886">
    <property type="term" value="C:plasma membrane"/>
    <property type="evidence" value="ECO:0007669"/>
    <property type="project" value="TreeGrafter"/>
</dbReference>